<dbReference type="Gene3D" id="3.20.20.100">
    <property type="entry name" value="NADP-dependent oxidoreductase domain"/>
    <property type="match status" value="1"/>
</dbReference>
<proteinExistence type="predicted"/>
<keyword evidence="1" id="KW-0560">Oxidoreductase</keyword>
<dbReference type="PANTHER" id="PTHR43364">
    <property type="entry name" value="NADH-SPECIFIC METHYLGLYOXAL REDUCTASE-RELATED"/>
    <property type="match status" value="1"/>
</dbReference>
<name>A0A1G9Y179_9SPHI</name>
<dbReference type="InterPro" id="IPR036812">
    <property type="entry name" value="NAD(P)_OxRdtase_dom_sf"/>
</dbReference>
<accession>A0A1G9Y179</accession>
<dbReference type="Pfam" id="PF00248">
    <property type="entry name" value="Aldo_ket_red"/>
    <property type="match status" value="1"/>
</dbReference>
<gene>
    <name evidence="3" type="ORF">SAMN05421813_13417</name>
</gene>
<dbReference type="STRING" id="990371.SAMN05421813_13417"/>
<dbReference type="GO" id="GO:0005829">
    <property type="term" value="C:cytosol"/>
    <property type="evidence" value="ECO:0007669"/>
    <property type="project" value="TreeGrafter"/>
</dbReference>
<evidence type="ECO:0000259" key="2">
    <source>
        <dbReference type="Pfam" id="PF00248"/>
    </source>
</evidence>
<protein>
    <submittedName>
        <fullName evidence="3">Predicted oxidoreductase</fullName>
    </submittedName>
</protein>
<dbReference type="Proteomes" id="UP000199226">
    <property type="component" value="Unassembled WGS sequence"/>
</dbReference>
<dbReference type="InterPro" id="IPR023210">
    <property type="entry name" value="NADP_OxRdtase_dom"/>
</dbReference>
<reference evidence="4" key="1">
    <citation type="submission" date="2016-10" db="EMBL/GenBank/DDBJ databases">
        <authorList>
            <person name="Varghese N."/>
            <person name="Submissions S."/>
        </authorList>
    </citation>
    <scope>NUCLEOTIDE SEQUENCE [LARGE SCALE GENOMIC DNA]</scope>
    <source>
        <strain evidence="4">DSM 24536</strain>
    </source>
</reference>
<dbReference type="GO" id="GO:0016491">
    <property type="term" value="F:oxidoreductase activity"/>
    <property type="evidence" value="ECO:0007669"/>
    <property type="project" value="UniProtKB-KW"/>
</dbReference>
<dbReference type="RefSeq" id="WP_090706757.1">
    <property type="nucleotide sequence ID" value="NZ_FNHH01000034.1"/>
</dbReference>
<evidence type="ECO:0000313" key="4">
    <source>
        <dbReference type="Proteomes" id="UP000199226"/>
    </source>
</evidence>
<dbReference type="EMBL" id="FNHH01000034">
    <property type="protein sequence ID" value="SDN02213.1"/>
    <property type="molecule type" value="Genomic_DNA"/>
</dbReference>
<dbReference type="InterPro" id="IPR050523">
    <property type="entry name" value="AKR_Detox_Biosynth"/>
</dbReference>
<dbReference type="PANTHER" id="PTHR43364:SF4">
    <property type="entry name" value="NAD(P)-LINKED OXIDOREDUCTASE SUPERFAMILY PROTEIN"/>
    <property type="match status" value="1"/>
</dbReference>
<feature type="domain" description="NADP-dependent oxidoreductase" evidence="2">
    <location>
        <begin position="38"/>
        <end position="348"/>
    </location>
</feature>
<keyword evidence="4" id="KW-1185">Reference proteome</keyword>
<sequence length="350" mass="38733">MSKKEYPGQAFYNAPFEVNTFNEMPYRTLGKSGLKVSNIGLGTWKMGYPESGDDSRIDKKKSFGILDKAIDLGVTFWDTANRYNNASGNSERIIGKWFKKHPDQRRNVVLATKMAGTMDGLSPNHCGLSRGNIMEAVYASLERLQTDHIDLLYFHRFDGTTPPEESLSAIEDLVKQDLIRYFAVSNASVDILKTFQSVQSQMTVRSRILAVQNQFDLLDGEAEADKGVMEYASEQGISFIGWSPMARGLLTNRYLNPVNAGPGDRLFDEGDLKAKTSPENMSKLHALASISNEMGVELSQLVMAYMLTMKGMGPIIPSSSSVKQLESNAAAGKLILTDKQIASVKKIVNY</sequence>
<evidence type="ECO:0000313" key="3">
    <source>
        <dbReference type="EMBL" id="SDN02213.1"/>
    </source>
</evidence>
<evidence type="ECO:0000256" key="1">
    <source>
        <dbReference type="ARBA" id="ARBA00023002"/>
    </source>
</evidence>
<dbReference type="OrthoDB" id="9773828at2"/>
<organism evidence="3 4">
    <name type="scientific">Daejeonella rubra</name>
    <dbReference type="NCBI Taxonomy" id="990371"/>
    <lineage>
        <taxon>Bacteria</taxon>
        <taxon>Pseudomonadati</taxon>
        <taxon>Bacteroidota</taxon>
        <taxon>Sphingobacteriia</taxon>
        <taxon>Sphingobacteriales</taxon>
        <taxon>Sphingobacteriaceae</taxon>
        <taxon>Daejeonella</taxon>
    </lineage>
</organism>
<dbReference type="SUPFAM" id="SSF51430">
    <property type="entry name" value="NAD(P)-linked oxidoreductase"/>
    <property type="match status" value="1"/>
</dbReference>
<dbReference type="AlphaFoldDB" id="A0A1G9Y179"/>